<keyword evidence="6 10" id="KW-0256">Endoplasmic reticulum</keyword>
<evidence type="ECO:0000313" key="12">
    <source>
        <dbReference type="RefSeq" id="XP_027205229.1"/>
    </source>
</evidence>
<sequence length="1030" mass="119881">MMMLISSSGGTIILVAIFSILLIGFIDLFIQEPNRCEMTYMYQYPEYVEIDMERNLRKMFPNYHLYVYGEGQYAETLRLNEFNGQPIIFVPGNAGSYKQVRSLASVGLLMSAHKGSHLNYFSIDLNEELSAFIGDKLERQTRFLYHSIRRICDLYKHVPNIRLILIGHSIGGMLIRSLLTRNAFRPFLSRISIVLTLSTPNLHPAIGYSLETIRFYERTNSDYQRYRNTRLSDLNFITIGGSYQDLIVRPDLIRLDSSTNPKDLSILTTAIPDVWVSADHLCIVWCRQLMIKLNRMFFDLIDLDQLVFIDNSDQRQKIIDYHLLHRHYSKEYPSILPSSNLSISLMTSTKIKWIELKDRLVRLSFVKIVRPINYVIRLKDGEMIVIYLEGNLKPDTISIGNCQPSTNTEPAFECNGNIYTVTLMTQSVPNLDSKWDSHVGRFDADQWLAKGFTHLIINLIPSQSSRYVLIIDRFTRSIRQRTIQMPNSLSSFQSNPFVSKLMFSKLISQEQLYYELTLENFNNIWHSYWLMVRTTSCYQNDSKFNGFLYLNYPSNPELNEFIWPLQPIKNSLYQFGLSRHTNSLDDELNVGKNRPKIYLFVEPNCGFDFQMKFSITGSIAQLLRHYFPLIVPMIISIIILILSIQFSNLCNRYTFSNSDLEKFRTFVSRNDFAGKCYQFQTASELMIQRHYFAYCFVQVVPASLFALFIIKQMYPSHDLINLANISLGNRTIICIILFLFAYSIIYLASILVTHLANNFSNGLIFFRIRCFQNFSIFPIRWIGLERLASLIDIGAVLVFINTAVYFLPLTYCLIHFYFTISMLYWFYQAKSVELRLGRTTSTTLIFAIYPLLFLLLLAITLLHLPYCVDWIFGQASIMMTINNKSNNMLNLAMKNLSNIYLEDFILLLLLTILMAMFHSNPLDLQRRFYSYHSNRTQKIFNILLLMISFITMIIGSLIWESIRITITIVLTLITIGHFRHHLWNMININIININDDDHFNIDHTQATAAQQQTSASANIKNNQQKLFKSE</sequence>
<feature type="transmembrane region" description="Helical" evidence="10">
    <location>
        <begin position="626"/>
        <end position="646"/>
    </location>
</feature>
<dbReference type="GO" id="GO:0015031">
    <property type="term" value="P:protein transport"/>
    <property type="evidence" value="ECO:0007669"/>
    <property type="project" value="UniProtKB-KW"/>
</dbReference>
<keyword evidence="11" id="KW-1185">Reference proteome</keyword>
<evidence type="ECO:0000256" key="1">
    <source>
        <dbReference type="ARBA" id="ARBA00004477"/>
    </source>
</evidence>
<dbReference type="GO" id="GO:0050185">
    <property type="term" value="F:phosphatidylinositol deacylase activity"/>
    <property type="evidence" value="ECO:0007669"/>
    <property type="project" value="TreeGrafter"/>
</dbReference>
<feature type="transmembrane region" description="Helical" evidence="10">
    <location>
        <begin position="939"/>
        <end position="958"/>
    </location>
</feature>
<keyword evidence="4 10" id="KW-0812">Transmembrane</keyword>
<dbReference type="InParanoid" id="A0A6P6YJZ8"/>
<dbReference type="GO" id="GO:0005789">
    <property type="term" value="C:endoplasmic reticulum membrane"/>
    <property type="evidence" value="ECO:0007669"/>
    <property type="project" value="UniProtKB-SubCell"/>
</dbReference>
<feature type="transmembrane region" description="Helical" evidence="10">
    <location>
        <begin position="12"/>
        <end position="30"/>
    </location>
</feature>
<feature type="transmembrane region" description="Helical" evidence="10">
    <location>
        <begin position="730"/>
        <end position="756"/>
    </location>
</feature>
<dbReference type="OMA" id="YGLYYYY"/>
<keyword evidence="9 10" id="KW-0472">Membrane</keyword>
<evidence type="ECO:0000313" key="11">
    <source>
        <dbReference type="Proteomes" id="UP000515146"/>
    </source>
</evidence>
<organism evidence="11 12">
    <name type="scientific">Dermatophagoides pteronyssinus</name>
    <name type="common">European house dust mite</name>
    <dbReference type="NCBI Taxonomy" id="6956"/>
    <lineage>
        <taxon>Eukaryota</taxon>
        <taxon>Metazoa</taxon>
        <taxon>Ecdysozoa</taxon>
        <taxon>Arthropoda</taxon>
        <taxon>Chelicerata</taxon>
        <taxon>Arachnida</taxon>
        <taxon>Acari</taxon>
        <taxon>Acariformes</taxon>
        <taxon>Sarcoptiformes</taxon>
        <taxon>Astigmata</taxon>
        <taxon>Psoroptidia</taxon>
        <taxon>Analgoidea</taxon>
        <taxon>Pyroglyphidae</taxon>
        <taxon>Dermatophagoidinae</taxon>
        <taxon>Dermatophagoides</taxon>
    </lineage>
</organism>
<dbReference type="Proteomes" id="UP000515146">
    <property type="component" value="Unplaced"/>
</dbReference>
<evidence type="ECO:0000256" key="3">
    <source>
        <dbReference type="ARBA" id="ARBA00022448"/>
    </source>
</evidence>
<dbReference type="RefSeq" id="XP_027205229.1">
    <property type="nucleotide sequence ID" value="XM_027349428.1"/>
</dbReference>
<keyword evidence="8 10" id="KW-1133">Transmembrane helix</keyword>
<evidence type="ECO:0000256" key="8">
    <source>
        <dbReference type="ARBA" id="ARBA00022989"/>
    </source>
</evidence>
<dbReference type="KEGG" id="dpte:113798837"/>
<feature type="transmembrane region" description="Helical" evidence="10">
    <location>
        <begin position="964"/>
        <end position="982"/>
    </location>
</feature>
<evidence type="ECO:0000256" key="10">
    <source>
        <dbReference type="RuleBase" id="RU365011"/>
    </source>
</evidence>
<evidence type="ECO:0000256" key="9">
    <source>
        <dbReference type="ARBA" id="ARBA00023136"/>
    </source>
</evidence>
<feature type="transmembrane region" description="Helical" evidence="10">
    <location>
        <begin position="899"/>
        <end position="918"/>
    </location>
</feature>
<keyword evidence="3 10" id="KW-0813">Transport</keyword>
<dbReference type="FunCoup" id="A0A6P6YJZ8">
    <property type="interactions" value="917"/>
</dbReference>
<feature type="transmembrane region" description="Helical" evidence="10">
    <location>
        <begin position="839"/>
        <end position="862"/>
    </location>
</feature>
<dbReference type="InterPro" id="IPR029058">
    <property type="entry name" value="AB_hydrolase_fold"/>
</dbReference>
<dbReference type="PANTHER" id="PTHR15495:SF7">
    <property type="entry name" value="GPI INOSITOL-DEACYLASE"/>
    <property type="match status" value="1"/>
</dbReference>
<dbReference type="GO" id="GO:0006505">
    <property type="term" value="P:GPI anchor metabolic process"/>
    <property type="evidence" value="ECO:0007669"/>
    <property type="project" value="TreeGrafter"/>
</dbReference>
<evidence type="ECO:0000256" key="6">
    <source>
        <dbReference type="ARBA" id="ARBA00022824"/>
    </source>
</evidence>
<dbReference type="CTD" id="80055"/>
<evidence type="ECO:0000256" key="5">
    <source>
        <dbReference type="ARBA" id="ARBA00022801"/>
    </source>
</evidence>
<evidence type="ECO:0000256" key="4">
    <source>
        <dbReference type="ARBA" id="ARBA00022692"/>
    </source>
</evidence>
<feature type="transmembrane region" description="Helical" evidence="10">
    <location>
        <begin position="691"/>
        <end position="710"/>
    </location>
</feature>
<dbReference type="GO" id="GO:0006888">
    <property type="term" value="P:endoplasmic reticulum to Golgi vesicle-mediated transport"/>
    <property type="evidence" value="ECO:0007669"/>
    <property type="project" value="TreeGrafter"/>
</dbReference>
<name>A0A6P6YJZ8_DERPT</name>
<comment type="similarity">
    <text evidence="2 10">Belongs to the GPI inositol-deacylase family.</text>
</comment>
<keyword evidence="5 10" id="KW-0378">Hydrolase</keyword>
<dbReference type="Gene3D" id="3.40.50.1820">
    <property type="entry name" value="alpha/beta hydrolase"/>
    <property type="match status" value="1"/>
</dbReference>
<accession>A0A6P6YJZ8</accession>
<dbReference type="OrthoDB" id="348976at2759"/>
<evidence type="ECO:0000256" key="7">
    <source>
        <dbReference type="ARBA" id="ARBA00022927"/>
    </source>
</evidence>
<dbReference type="Pfam" id="PF24660">
    <property type="entry name" value="PGAP1_3rd"/>
    <property type="match status" value="1"/>
</dbReference>
<reference evidence="12" key="1">
    <citation type="submission" date="2025-08" db="UniProtKB">
        <authorList>
            <consortium name="RefSeq"/>
        </authorList>
    </citation>
    <scope>IDENTIFICATION</scope>
    <source>
        <strain evidence="12">Airmid</strain>
    </source>
</reference>
<dbReference type="AlphaFoldDB" id="A0A6P6YJZ8"/>
<protein>
    <recommendedName>
        <fullName evidence="10">GPI inositol-deacylase</fullName>
        <ecNumber evidence="10">3.1.-.-</ecNumber>
    </recommendedName>
</protein>
<keyword evidence="7 10" id="KW-0653">Protein transport</keyword>
<evidence type="ECO:0000256" key="2">
    <source>
        <dbReference type="ARBA" id="ARBA00006931"/>
    </source>
</evidence>
<proteinExistence type="inferred from homology"/>
<dbReference type="SUPFAM" id="SSF53474">
    <property type="entry name" value="alpha/beta-Hydrolases"/>
    <property type="match status" value="1"/>
</dbReference>
<comment type="subcellular location">
    <subcellularLocation>
        <location evidence="1">Endoplasmic reticulum membrane</location>
        <topology evidence="1">Multi-pass membrane protein</topology>
    </subcellularLocation>
</comment>
<dbReference type="EC" id="3.1.-.-" evidence="10"/>
<feature type="transmembrane region" description="Helical" evidence="10">
    <location>
        <begin position="806"/>
        <end position="827"/>
    </location>
</feature>
<dbReference type="Pfam" id="PF07819">
    <property type="entry name" value="PGAP1"/>
    <property type="match status" value="1"/>
</dbReference>
<dbReference type="PANTHER" id="PTHR15495">
    <property type="entry name" value="NEGATIVE REGULATOR OF VESICLE FORMATION-RELATED"/>
    <property type="match status" value="1"/>
</dbReference>
<comment type="function">
    <text evidence="10">Involved in inositol deacylation of GPI-anchored proteins which plays important roles in the quality control and ER-associated degradation of GPI-anchored proteins.</text>
</comment>
<gene>
    <name evidence="12" type="primary">LOC113798837</name>
</gene>
<dbReference type="InterPro" id="IPR012908">
    <property type="entry name" value="PGAP1-ab_dom-like"/>
</dbReference>
<dbReference type="InterPro" id="IPR039529">
    <property type="entry name" value="PGAP1/BST1"/>
</dbReference>